<proteinExistence type="predicted"/>
<reference evidence="1 2" key="1">
    <citation type="submission" date="2022-05" db="EMBL/GenBank/DDBJ databases">
        <title>Genome Sequencing of Bee-Associated Microbes.</title>
        <authorList>
            <person name="Dunlap C."/>
        </authorList>
    </citation>
    <scope>NUCLEOTIDE SEQUENCE [LARGE SCALE GENOMIC DNA]</scope>
    <source>
        <strain evidence="1 2">NRRL BD-083</strain>
    </source>
</reference>
<gene>
    <name evidence="1" type="ORF">M5W82_21425</name>
</gene>
<evidence type="ECO:0000313" key="2">
    <source>
        <dbReference type="Proteomes" id="UP001527052"/>
    </source>
</evidence>
<protein>
    <submittedName>
        <fullName evidence="1">Uncharacterized protein</fullName>
    </submittedName>
</protein>
<comment type="caution">
    <text evidence="1">The sequence shown here is derived from an EMBL/GenBank/DDBJ whole genome shotgun (WGS) entry which is preliminary data.</text>
</comment>
<dbReference type="Proteomes" id="UP001527052">
    <property type="component" value="Unassembled WGS sequence"/>
</dbReference>
<dbReference type="EMBL" id="JAMDLZ010000042">
    <property type="protein sequence ID" value="MCY9549446.1"/>
    <property type="molecule type" value="Genomic_DNA"/>
</dbReference>
<sequence>MLFIFYSHISNSVGSDCGGGDGAGGAGGVDMLYVLGNNALGSNDALDNDGSDNNELEKPGNMDVSHHVVLHNYHVRNRIAYLFLLSISI</sequence>
<dbReference type="RefSeq" id="WP_268639403.1">
    <property type="nucleotide sequence ID" value="NZ_JAMDLZ010000042.1"/>
</dbReference>
<name>A0ABT4EUX2_9BACI</name>
<evidence type="ECO:0000313" key="1">
    <source>
        <dbReference type="EMBL" id="MCY9549446.1"/>
    </source>
</evidence>
<accession>A0ABT4EUX2</accession>
<keyword evidence="2" id="KW-1185">Reference proteome</keyword>
<organism evidence="1 2">
    <name type="scientific">Lysinibacillus xylanilyticus</name>
    <dbReference type="NCBI Taxonomy" id="582475"/>
    <lineage>
        <taxon>Bacteria</taxon>
        <taxon>Bacillati</taxon>
        <taxon>Bacillota</taxon>
        <taxon>Bacilli</taxon>
        <taxon>Bacillales</taxon>
        <taxon>Bacillaceae</taxon>
        <taxon>Lysinibacillus</taxon>
    </lineage>
</organism>